<dbReference type="Proteomes" id="UP000824071">
    <property type="component" value="Unassembled WGS sequence"/>
</dbReference>
<evidence type="ECO:0000256" key="2">
    <source>
        <dbReference type="SAM" id="Phobius"/>
    </source>
</evidence>
<sequence length="312" mass="33634">MKLNIQKTDQIDLRLLLCVFGVTTALTAILRTVQLFTNIEPHTGFFAAVDWSVYVLYGLVLLSAALLMLLPSFSARIPASRAVVRRDPALAVTSGLFAAGLLYDAALAVLNIPVLLSENGSLPVGALLFSEGLLAEVLRAACGLLAALYMVFTAVSYAKGTRQFAKFRLLALMPLFWAMFRIVLRFMTKISFTMVSELLLELAMLAFMMLFLLSFARIAAAVNPKGEMRKAVRFGLPAAFLAAVIGLSRLVCTVAGKGELLADGFPFSFGELGFAAFAAAYVAEQLRFGRPASEEPDMAQDAEPPETDSADA</sequence>
<comment type="caution">
    <text evidence="3">The sequence shown here is derived from an EMBL/GenBank/DDBJ whole genome shotgun (WGS) entry which is preliminary data.</text>
</comment>
<feature type="transmembrane region" description="Helical" evidence="2">
    <location>
        <begin position="90"/>
        <end position="117"/>
    </location>
</feature>
<organism evidence="3 4">
    <name type="scientific">Candidatus Fimenecus excrementigallinarum</name>
    <dbReference type="NCBI Taxonomy" id="2840816"/>
    <lineage>
        <taxon>Bacteria</taxon>
        <taxon>Bacillati</taxon>
        <taxon>Bacillota</taxon>
        <taxon>Clostridia</taxon>
        <taxon>Candidatus Fimenecus</taxon>
    </lineage>
</organism>
<feature type="transmembrane region" description="Helical" evidence="2">
    <location>
        <begin position="169"/>
        <end position="187"/>
    </location>
</feature>
<evidence type="ECO:0000313" key="3">
    <source>
        <dbReference type="EMBL" id="HIU36377.1"/>
    </source>
</evidence>
<protein>
    <submittedName>
        <fullName evidence="3">Uncharacterized protein</fullName>
    </submittedName>
</protein>
<evidence type="ECO:0000256" key="1">
    <source>
        <dbReference type="SAM" id="MobiDB-lite"/>
    </source>
</evidence>
<reference evidence="3" key="1">
    <citation type="submission" date="2020-10" db="EMBL/GenBank/DDBJ databases">
        <authorList>
            <person name="Gilroy R."/>
        </authorList>
    </citation>
    <scope>NUCLEOTIDE SEQUENCE</scope>
    <source>
        <strain evidence="3">ChiGjej1B1-19959</strain>
    </source>
</reference>
<feature type="transmembrane region" description="Helical" evidence="2">
    <location>
        <begin position="199"/>
        <end position="222"/>
    </location>
</feature>
<accession>A0A9D1IFI0</accession>
<dbReference type="EMBL" id="DVMW01000041">
    <property type="protein sequence ID" value="HIU36377.1"/>
    <property type="molecule type" value="Genomic_DNA"/>
</dbReference>
<dbReference type="AlphaFoldDB" id="A0A9D1IFI0"/>
<proteinExistence type="predicted"/>
<feature type="transmembrane region" description="Helical" evidence="2">
    <location>
        <begin position="234"/>
        <end position="258"/>
    </location>
</feature>
<name>A0A9D1IFI0_9FIRM</name>
<keyword evidence="2" id="KW-0472">Membrane</keyword>
<feature type="transmembrane region" description="Helical" evidence="2">
    <location>
        <begin position="51"/>
        <end position="70"/>
    </location>
</feature>
<keyword evidence="2" id="KW-0812">Transmembrane</keyword>
<evidence type="ECO:0000313" key="4">
    <source>
        <dbReference type="Proteomes" id="UP000824071"/>
    </source>
</evidence>
<feature type="transmembrane region" description="Helical" evidence="2">
    <location>
        <begin position="12"/>
        <end position="31"/>
    </location>
</feature>
<keyword evidence="2" id="KW-1133">Transmembrane helix</keyword>
<feature type="compositionally biased region" description="Acidic residues" evidence="1">
    <location>
        <begin position="294"/>
        <end position="312"/>
    </location>
</feature>
<feature type="transmembrane region" description="Helical" evidence="2">
    <location>
        <begin position="264"/>
        <end position="283"/>
    </location>
</feature>
<gene>
    <name evidence="3" type="ORF">IAC53_07235</name>
</gene>
<feature type="region of interest" description="Disordered" evidence="1">
    <location>
        <begin position="293"/>
        <end position="312"/>
    </location>
</feature>
<feature type="transmembrane region" description="Helical" evidence="2">
    <location>
        <begin position="137"/>
        <end position="157"/>
    </location>
</feature>
<reference evidence="3" key="2">
    <citation type="journal article" date="2021" name="PeerJ">
        <title>Extensive microbial diversity within the chicken gut microbiome revealed by metagenomics and culture.</title>
        <authorList>
            <person name="Gilroy R."/>
            <person name="Ravi A."/>
            <person name="Getino M."/>
            <person name="Pursley I."/>
            <person name="Horton D.L."/>
            <person name="Alikhan N.F."/>
            <person name="Baker D."/>
            <person name="Gharbi K."/>
            <person name="Hall N."/>
            <person name="Watson M."/>
            <person name="Adriaenssens E.M."/>
            <person name="Foster-Nyarko E."/>
            <person name="Jarju S."/>
            <person name="Secka A."/>
            <person name="Antonio M."/>
            <person name="Oren A."/>
            <person name="Chaudhuri R.R."/>
            <person name="La Ragione R."/>
            <person name="Hildebrand F."/>
            <person name="Pallen M.J."/>
        </authorList>
    </citation>
    <scope>NUCLEOTIDE SEQUENCE</scope>
    <source>
        <strain evidence="3">ChiGjej1B1-19959</strain>
    </source>
</reference>